<proteinExistence type="predicted"/>
<dbReference type="Proteomes" id="UP001596058">
    <property type="component" value="Unassembled WGS sequence"/>
</dbReference>
<reference evidence="4" key="1">
    <citation type="journal article" date="2019" name="Int. J. Syst. Evol. Microbiol.">
        <title>The Global Catalogue of Microorganisms (GCM) 10K type strain sequencing project: providing services to taxonomists for standard genome sequencing and annotation.</title>
        <authorList>
            <consortium name="The Broad Institute Genomics Platform"/>
            <consortium name="The Broad Institute Genome Sequencing Center for Infectious Disease"/>
            <person name="Wu L."/>
            <person name="Ma J."/>
        </authorList>
    </citation>
    <scope>NUCLEOTIDE SEQUENCE [LARGE SCALE GENOMIC DNA]</scope>
    <source>
        <strain evidence="4">CCUG 53903</strain>
    </source>
</reference>
<gene>
    <name evidence="3" type="ORF">ACFPZ3_21035</name>
</gene>
<comment type="caution">
    <text evidence="3">The sequence shown here is derived from an EMBL/GenBank/DDBJ whole genome shotgun (WGS) entry which is preliminary data.</text>
</comment>
<dbReference type="InterPro" id="IPR005175">
    <property type="entry name" value="PPC_dom"/>
</dbReference>
<evidence type="ECO:0000313" key="3">
    <source>
        <dbReference type="EMBL" id="MFC5826358.1"/>
    </source>
</evidence>
<dbReference type="Gene3D" id="3.30.1330.80">
    <property type="entry name" value="Hypothetical protein, similar to alpha- acetolactate decarboxylase, domain 2"/>
    <property type="match status" value="1"/>
</dbReference>
<dbReference type="RefSeq" id="WP_379515873.1">
    <property type="nucleotide sequence ID" value="NZ_JBHSPA010000024.1"/>
</dbReference>
<dbReference type="EMBL" id="JBHSPA010000024">
    <property type="protein sequence ID" value="MFC5826358.1"/>
    <property type="molecule type" value="Genomic_DNA"/>
</dbReference>
<dbReference type="PROSITE" id="PS51742">
    <property type="entry name" value="PPC"/>
    <property type="match status" value="1"/>
</dbReference>
<evidence type="ECO:0000313" key="4">
    <source>
        <dbReference type="Proteomes" id="UP001596058"/>
    </source>
</evidence>
<feature type="compositionally biased region" description="Polar residues" evidence="1">
    <location>
        <begin position="152"/>
        <end position="161"/>
    </location>
</feature>
<name>A0ABW1CNA3_9ACTN</name>
<feature type="domain" description="PPC" evidence="2">
    <location>
        <begin position="1"/>
        <end position="137"/>
    </location>
</feature>
<evidence type="ECO:0000259" key="2">
    <source>
        <dbReference type="PROSITE" id="PS51742"/>
    </source>
</evidence>
<organism evidence="3 4">
    <name type="scientific">Nonomuraea insulae</name>
    <dbReference type="NCBI Taxonomy" id="1616787"/>
    <lineage>
        <taxon>Bacteria</taxon>
        <taxon>Bacillati</taxon>
        <taxon>Actinomycetota</taxon>
        <taxon>Actinomycetes</taxon>
        <taxon>Streptosporangiales</taxon>
        <taxon>Streptosporangiaceae</taxon>
        <taxon>Nonomuraea</taxon>
    </lineage>
</organism>
<feature type="region of interest" description="Disordered" evidence="1">
    <location>
        <begin position="131"/>
        <end position="161"/>
    </location>
</feature>
<keyword evidence="4" id="KW-1185">Reference proteome</keyword>
<dbReference type="Pfam" id="PF03479">
    <property type="entry name" value="PCC"/>
    <property type="match status" value="1"/>
</dbReference>
<protein>
    <submittedName>
        <fullName evidence="3">PCC domain-containing protein</fullName>
    </submittedName>
</protein>
<accession>A0ABW1CNA3</accession>
<sequence>MHVLEVRNAELIESITEQAAEHGITYAAIVALIGAVDGFTVSTNPAGDATAHTYSSYPLPAEMTATGEIIDGKPHIHAVMAVQGDRAVAGHLHKAQITTFFARAYVIPTEHHIALRANEQIVVEESPRTWSPARRPRARGGVPRVGRRVGTGDTSAPRTRGCSFSVTTETVAVPVGLAHAGVFPAQPPGRRACRCRPAHAGCS</sequence>
<dbReference type="SUPFAM" id="SSF117856">
    <property type="entry name" value="AF0104/ALDC/Ptd012-like"/>
    <property type="match status" value="1"/>
</dbReference>
<evidence type="ECO:0000256" key="1">
    <source>
        <dbReference type="SAM" id="MobiDB-lite"/>
    </source>
</evidence>